<dbReference type="PANTHER" id="PTHR45527:SF1">
    <property type="entry name" value="FATTY ACID SYNTHASE"/>
    <property type="match status" value="1"/>
</dbReference>
<evidence type="ECO:0000313" key="2">
    <source>
        <dbReference type="EMBL" id="KIX08840.1"/>
    </source>
</evidence>
<dbReference type="InterPro" id="IPR001242">
    <property type="entry name" value="Condensation_dom"/>
</dbReference>
<evidence type="ECO:0000313" key="3">
    <source>
        <dbReference type="Proteomes" id="UP000053617"/>
    </source>
</evidence>
<dbReference type="EMBL" id="KN847476">
    <property type="protein sequence ID" value="KIX08840.1"/>
    <property type="molecule type" value="Genomic_DNA"/>
</dbReference>
<dbReference type="GO" id="GO:0043041">
    <property type="term" value="P:amino acid activation for nonribosomal peptide biosynthetic process"/>
    <property type="evidence" value="ECO:0007669"/>
    <property type="project" value="TreeGrafter"/>
</dbReference>
<dbReference type="GeneID" id="25291568"/>
<dbReference type="STRING" id="1442369.A0A0D2JHL4"/>
<dbReference type="PANTHER" id="PTHR45527">
    <property type="entry name" value="NONRIBOSOMAL PEPTIDE SYNTHETASE"/>
    <property type="match status" value="1"/>
</dbReference>
<dbReference type="Gene3D" id="3.30.559.30">
    <property type="entry name" value="Nonribosomal peptide synthetase, condensation domain"/>
    <property type="match status" value="1"/>
</dbReference>
<dbReference type="GO" id="GO:0044550">
    <property type="term" value="P:secondary metabolite biosynthetic process"/>
    <property type="evidence" value="ECO:0007669"/>
    <property type="project" value="TreeGrafter"/>
</dbReference>
<evidence type="ECO:0000259" key="1">
    <source>
        <dbReference type="Pfam" id="PF00668"/>
    </source>
</evidence>
<keyword evidence="3" id="KW-1185">Reference proteome</keyword>
<dbReference type="Pfam" id="PF00668">
    <property type="entry name" value="Condensation"/>
    <property type="match status" value="1"/>
</dbReference>
<dbReference type="AlphaFoldDB" id="A0A0D2JHL4"/>
<name>A0A0D2JHL4_9EURO</name>
<dbReference type="HOGENOM" id="CLU_1278249_0_0_1"/>
<dbReference type="GO" id="GO:0031177">
    <property type="term" value="F:phosphopantetheine binding"/>
    <property type="evidence" value="ECO:0007669"/>
    <property type="project" value="TreeGrafter"/>
</dbReference>
<dbReference type="OrthoDB" id="416786at2759"/>
<dbReference type="GO" id="GO:0003824">
    <property type="term" value="F:catalytic activity"/>
    <property type="evidence" value="ECO:0007669"/>
    <property type="project" value="InterPro"/>
</dbReference>
<dbReference type="GO" id="GO:0005737">
    <property type="term" value="C:cytoplasm"/>
    <property type="evidence" value="ECO:0007669"/>
    <property type="project" value="TreeGrafter"/>
</dbReference>
<sequence length="216" mass="24223">MSHPPFGIEKSSESIFITRNVDVESGPKDITVATLLTASWAFVLARHLNVRDVTFGSVVTGRSLEHFDADRIMGPCYHVRIDFENRFTVIEFLRFVQNQAIECGQYAAIGLKQITQACTNWPSDTKFFDSPVHHQDIDYFDTLPFGSGSCRVGLLNPHPEPAQEWKIVSFPKEGEICIGIETSESWVDFATGMLLELAGTVTLFAQKPDADLPWLR</sequence>
<proteinExistence type="predicted"/>
<organism evidence="2 3">
    <name type="scientific">Rhinocladiella mackenziei CBS 650.93</name>
    <dbReference type="NCBI Taxonomy" id="1442369"/>
    <lineage>
        <taxon>Eukaryota</taxon>
        <taxon>Fungi</taxon>
        <taxon>Dikarya</taxon>
        <taxon>Ascomycota</taxon>
        <taxon>Pezizomycotina</taxon>
        <taxon>Eurotiomycetes</taxon>
        <taxon>Chaetothyriomycetidae</taxon>
        <taxon>Chaetothyriales</taxon>
        <taxon>Herpotrichiellaceae</taxon>
        <taxon>Rhinocladiella</taxon>
    </lineage>
</organism>
<dbReference type="RefSeq" id="XP_013275976.1">
    <property type="nucleotide sequence ID" value="XM_013420522.1"/>
</dbReference>
<dbReference type="SUPFAM" id="SSF52777">
    <property type="entry name" value="CoA-dependent acyltransferases"/>
    <property type="match status" value="1"/>
</dbReference>
<dbReference type="VEuPathDB" id="FungiDB:Z518_03497"/>
<feature type="domain" description="Condensation" evidence="1">
    <location>
        <begin position="28"/>
        <end position="134"/>
    </location>
</feature>
<accession>A0A0D2JHL4</accession>
<protein>
    <recommendedName>
        <fullName evidence="1">Condensation domain-containing protein</fullName>
    </recommendedName>
</protein>
<reference evidence="2 3" key="1">
    <citation type="submission" date="2015-01" db="EMBL/GenBank/DDBJ databases">
        <title>The Genome Sequence of Rhinocladiella mackenzie CBS 650.93.</title>
        <authorList>
            <consortium name="The Broad Institute Genomics Platform"/>
            <person name="Cuomo C."/>
            <person name="de Hoog S."/>
            <person name="Gorbushina A."/>
            <person name="Stielow B."/>
            <person name="Teixiera M."/>
            <person name="Abouelleil A."/>
            <person name="Chapman S.B."/>
            <person name="Priest M."/>
            <person name="Young S.K."/>
            <person name="Wortman J."/>
            <person name="Nusbaum C."/>
            <person name="Birren B."/>
        </authorList>
    </citation>
    <scope>NUCLEOTIDE SEQUENCE [LARGE SCALE GENOMIC DNA]</scope>
    <source>
        <strain evidence="2 3">CBS 650.93</strain>
    </source>
</reference>
<gene>
    <name evidence="2" type="ORF">Z518_03497</name>
</gene>
<dbReference type="Proteomes" id="UP000053617">
    <property type="component" value="Unassembled WGS sequence"/>
</dbReference>